<evidence type="ECO:0000259" key="10">
    <source>
        <dbReference type="PROSITE" id="PS51758"/>
    </source>
</evidence>
<evidence type="ECO:0000256" key="5">
    <source>
        <dbReference type="ARBA" id="ARBA00023128"/>
    </source>
</evidence>
<dbReference type="PANTHER" id="PTHR14009:SF1">
    <property type="entry name" value="MITOCHONDRIAL PROTON_CALCIUM EXCHANGER PROTEIN"/>
    <property type="match status" value="1"/>
</dbReference>
<keyword evidence="4 8" id="KW-1133">Transmembrane helix</keyword>
<dbReference type="Pfam" id="PF07766">
    <property type="entry name" value="LETM1_RBD"/>
    <property type="match status" value="1"/>
</dbReference>
<dbReference type="STRING" id="29655.A0A0K9PQH2"/>
<comment type="subcellular location">
    <subcellularLocation>
        <location evidence="1">Mitochondrion inner membrane</location>
        <topology evidence="1">Single-pass membrane protein</topology>
    </subcellularLocation>
</comment>
<evidence type="ECO:0000256" key="8">
    <source>
        <dbReference type="SAM" id="Phobius"/>
    </source>
</evidence>
<evidence type="ECO:0000313" key="12">
    <source>
        <dbReference type="Proteomes" id="UP000036987"/>
    </source>
</evidence>
<dbReference type="PROSITE" id="PS51758">
    <property type="entry name" value="LETM1_RBD"/>
    <property type="match status" value="1"/>
</dbReference>
<protein>
    <submittedName>
        <fullName evidence="11">LETM1 and EF-hand domain-containing protein 1, mitochondrial</fullName>
    </submittedName>
</protein>
<dbReference type="InterPro" id="IPR044202">
    <property type="entry name" value="LETM1/MDM38-like"/>
</dbReference>
<dbReference type="InterPro" id="IPR033122">
    <property type="entry name" value="LETM1-like_RBD"/>
</dbReference>
<sequence>MPVMITRFKRRINFRDRHHHIISRFFFFINDFGNVTDCSNVNNCSKTGSGSTCRRDLIRERFGVGRSVFCIVPVGIRLMLQHQVARNYSSTDNKGQSAIHGNDQKRKEVTSLEDCHQSVEGLKMTRIKTKQQLETQIMIRPLVTRFCTRMSEIGPVIGIFASMSMEDWSNKLIHWKSELVSTLQHYWLGLKLLLADVRISSRLLLKLASGKSLTRRERKQLTRTTADIFRLVPFAVFIIVPFMEFFLPIFLKLFPNMLPSTFQDKLKEQESMKRKLNARIEYAKFLQDTAQEMAKEVQKSRTGDIKQTAKNLDEFLNKARTGDPVLNEEILSFAKLFKDELTLENIGRSRLVNMCKYMGIQPYLTDNYLRYMLRQKLREIKEDDILIQAEGVESLSESELRQACRERGYLGLLSIGDMHQQLRDWLDLSLNHDLPPSLLILSRAFTVSGKLRPEDVFVATLTSLPDEVVDNVGIGLPSEDSISDRQRKLKILQTQEKLIKEEEKLMKDKLKESIGNEDLALKGMPDSTMKEDQDMEKAKTFVKHEQLNTLSRALVVLASASSVSNEREKFLSLVNKENVMGLRIFNLETYLRYNCIIVYLRRRGTDGEAAAKKAYVDAREESNRALEAAAGDKTSTALINKVDAMLKKLEKEIDDVETKIGNRWRLLDRDNDGKVTSEELVASAALYLKDTLGKVGIEELINNLSKDKGWCR</sequence>
<keyword evidence="6 8" id="KW-0472">Membrane</keyword>
<keyword evidence="12" id="KW-1185">Reference proteome</keyword>
<dbReference type="GO" id="GO:0043022">
    <property type="term" value="F:ribosome binding"/>
    <property type="evidence" value="ECO:0007669"/>
    <property type="project" value="InterPro"/>
</dbReference>
<dbReference type="GO" id="GO:0005739">
    <property type="term" value="C:mitochondrion"/>
    <property type="evidence" value="ECO:0000318"/>
    <property type="project" value="GO_Central"/>
</dbReference>
<name>A0A0K9PQH2_ZOSMR</name>
<dbReference type="InterPro" id="IPR002048">
    <property type="entry name" value="EF_hand_dom"/>
</dbReference>
<feature type="domain" description="EF-hand" evidence="9">
    <location>
        <begin position="655"/>
        <end position="690"/>
    </location>
</feature>
<evidence type="ECO:0000259" key="9">
    <source>
        <dbReference type="PROSITE" id="PS50222"/>
    </source>
</evidence>
<dbReference type="PANTHER" id="PTHR14009">
    <property type="entry name" value="LEUCINE ZIPPER-EF-HAND CONTAINING TRANSMEMBRANE PROTEIN"/>
    <property type="match status" value="1"/>
</dbReference>
<evidence type="ECO:0000256" key="7">
    <source>
        <dbReference type="PROSITE-ProRule" id="PRU01094"/>
    </source>
</evidence>
<dbReference type="PROSITE" id="PS00018">
    <property type="entry name" value="EF_HAND_1"/>
    <property type="match status" value="1"/>
</dbReference>
<dbReference type="EMBL" id="LFYR01000728">
    <property type="protein sequence ID" value="KMZ70490.1"/>
    <property type="molecule type" value="Genomic_DNA"/>
</dbReference>
<reference evidence="12" key="1">
    <citation type="journal article" date="2016" name="Nature">
        <title>The genome of the seagrass Zostera marina reveals angiosperm adaptation to the sea.</title>
        <authorList>
            <person name="Olsen J.L."/>
            <person name="Rouze P."/>
            <person name="Verhelst B."/>
            <person name="Lin Y.-C."/>
            <person name="Bayer T."/>
            <person name="Collen J."/>
            <person name="Dattolo E."/>
            <person name="De Paoli E."/>
            <person name="Dittami S."/>
            <person name="Maumus F."/>
            <person name="Michel G."/>
            <person name="Kersting A."/>
            <person name="Lauritano C."/>
            <person name="Lohaus R."/>
            <person name="Toepel M."/>
            <person name="Tonon T."/>
            <person name="Vanneste K."/>
            <person name="Amirebrahimi M."/>
            <person name="Brakel J."/>
            <person name="Bostroem C."/>
            <person name="Chovatia M."/>
            <person name="Grimwood J."/>
            <person name="Jenkins J.W."/>
            <person name="Jueterbock A."/>
            <person name="Mraz A."/>
            <person name="Stam W.T."/>
            <person name="Tice H."/>
            <person name="Bornberg-Bauer E."/>
            <person name="Green P.J."/>
            <person name="Pearson G.A."/>
            <person name="Procaccini G."/>
            <person name="Duarte C.M."/>
            <person name="Schmutz J."/>
            <person name="Reusch T.B.H."/>
            <person name="Van de Peer Y."/>
        </authorList>
    </citation>
    <scope>NUCLEOTIDE SEQUENCE [LARGE SCALE GENOMIC DNA]</scope>
    <source>
        <strain evidence="12">cv. Finnish</strain>
    </source>
</reference>
<keyword evidence="5 7" id="KW-0496">Mitochondrion</keyword>
<dbReference type="Proteomes" id="UP000036987">
    <property type="component" value="Unassembled WGS sequence"/>
</dbReference>
<dbReference type="InterPro" id="IPR018247">
    <property type="entry name" value="EF_Hand_1_Ca_BS"/>
</dbReference>
<evidence type="ECO:0000256" key="4">
    <source>
        <dbReference type="ARBA" id="ARBA00022989"/>
    </source>
</evidence>
<keyword evidence="3" id="KW-0999">Mitochondrion inner membrane</keyword>
<gene>
    <name evidence="11" type="ORF">ZOSMA_19G00720</name>
</gene>
<evidence type="ECO:0000256" key="6">
    <source>
        <dbReference type="ARBA" id="ARBA00023136"/>
    </source>
</evidence>
<evidence type="ECO:0000256" key="1">
    <source>
        <dbReference type="ARBA" id="ARBA00004434"/>
    </source>
</evidence>
<dbReference type="OrthoDB" id="275278at2759"/>
<comment type="caution">
    <text evidence="11">The sequence shown here is derived from an EMBL/GenBank/DDBJ whole genome shotgun (WGS) entry which is preliminary data.</text>
</comment>
<proteinExistence type="predicted"/>
<evidence type="ECO:0000313" key="11">
    <source>
        <dbReference type="EMBL" id="KMZ70490.1"/>
    </source>
</evidence>
<dbReference type="AlphaFoldDB" id="A0A0K9PQH2"/>
<feature type="transmembrane region" description="Helical" evidence="8">
    <location>
        <begin position="228"/>
        <end position="251"/>
    </location>
</feature>
<dbReference type="GO" id="GO:0005743">
    <property type="term" value="C:mitochondrial inner membrane"/>
    <property type="evidence" value="ECO:0007669"/>
    <property type="project" value="UniProtKB-SubCell"/>
</dbReference>
<organism evidence="11 12">
    <name type="scientific">Zostera marina</name>
    <name type="common">Eelgrass</name>
    <dbReference type="NCBI Taxonomy" id="29655"/>
    <lineage>
        <taxon>Eukaryota</taxon>
        <taxon>Viridiplantae</taxon>
        <taxon>Streptophyta</taxon>
        <taxon>Embryophyta</taxon>
        <taxon>Tracheophyta</taxon>
        <taxon>Spermatophyta</taxon>
        <taxon>Magnoliopsida</taxon>
        <taxon>Liliopsida</taxon>
        <taxon>Zosteraceae</taxon>
        <taxon>Zostera</taxon>
    </lineage>
</organism>
<evidence type="ECO:0000256" key="2">
    <source>
        <dbReference type="ARBA" id="ARBA00022692"/>
    </source>
</evidence>
<dbReference type="GO" id="GO:0005509">
    <property type="term" value="F:calcium ion binding"/>
    <property type="evidence" value="ECO:0007669"/>
    <property type="project" value="InterPro"/>
</dbReference>
<evidence type="ECO:0000256" key="3">
    <source>
        <dbReference type="ARBA" id="ARBA00022792"/>
    </source>
</evidence>
<dbReference type="PROSITE" id="PS50222">
    <property type="entry name" value="EF_HAND_2"/>
    <property type="match status" value="1"/>
</dbReference>
<accession>A0A0K9PQH2</accession>
<keyword evidence="2 8" id="KW-0812">Transmembrane</keyword>
<feature type="domain" description="Letm1 RBD" evidence="10">
    <location>
        <begin position="274"/>
        <end position="466"/>
    </location>
</feature>